<name>A0AAE9Y5Q8_9ACTN</name>
<feature type="domain" description="Thiamine pyrophosphate enzyme TPP-binding" evidence="3">
    <location>
        <begin position="379"/>
        <end position="511"/>
    </location>
</feature>
<dbReference type="InterPro" id="IPR012001">
    <property type="entry name" value="Thiamin_PyroP_enz_TPP-bd_dom"/>
</dbReference>
<dbReference type="InterPro" id="IPR029061">
    <property type="entry name" value="THDP-binding"/>
</dbReference>
<comment type="similarity">
    <text evidence="1">Belongs to the TPP enzyme family.</text>
</comment>
<dbReference type="PANTHER" id="PTHR18968">
    <property type="entry name" value="THIAMINE PYROPHOSPHATE ENZYMES"/>
    <property type="match status" value="1"/>
</dbReference>
<dbReference type="GO" id="GO:0050660">
    <property type="term" value="F:flavin adenine dinucleotide binding"/>
    <property type="evidence" value="ECO:0007669"/>
    <property type="project" value="TreeGrafter"/>
</dbReference>
<dbReference type="PANTHER" id="PTHR18968:SF86">
    <property type="entry name" value="ACETOLACTATE SYNTHASE LARGE SUBUNIT ILVX-RELATED"/>
    <property type="match status" value="1"/>
</dbReference>
<protein>
    <submittedName>
        <fullName evidence="5">Acetolactate synthase large subunit</fullName>
    </submittedName>
</protein>
<dbReference type="EMBL" id="CP116942">
    <property type="protein sequence ID" value="WCO67084.1"/>
    <property type="molecule type" value="Genomic_DNA"/>
</dbReference>
<dbReference type="AlphaFoldDB" id="A0AAE9Y5Q8"/>
<dbReference type="GO" id="GO:0000287">
    <property type="term" value="F:magnesium ion binding"/>
    <property type="evidence" value="ECO:0007669"/>
    <property type="project" value="UniProtKB-ARBA"/>
</dbReference>
<evidence type="ECO:0000256" key="1">
    <source>
        <dbReference type="ARBA" id="ARBA00007812"/>
    </source>
</evidence>
<dbReference type="KEGG" id="ima:PO878_21585"/>
<dbReference type="CDD" id="cd02002">
    <property type="entry name" value="TPP_BFDC"/>
    <property type="match status" value="1"/>
</dbReference>
<dbReference type="CDD" id="cd07035">
    <property type="entry name" value="TPP_PYR_POX_like"/>
    <property type="match status" value="1"/>
</dbReference>
<reference evidence="5" key="1">
    <citation type="submission" date="2023-01" db="EMBL/GenBank/DDBJ databases">
        <title>The diversity of Class Acidimicrobiia in South China Sea sediment environments and the proposal of Iamia marina sp. nov., a novel species of the genus Iamia.</title>
        <authorList>
            <person name="He Y."/>
            <person name="Tian X."/>
        </authorList>
    </citation>
    <scope>NUCLEOTIDE SEQUENCE</scope>
    <source>
        <strain evidence="5">DSM 19957</strain>
    </source>
</reference>
<dbReference type="Pfam" id="PF02776">
    <property type="entry name" value="TPP_enzyme_N"/>
    <property type="match status" value="1"/>
</dbReference>
<keyword evidence="6" id="KW-1185">Reference proteome</keyword>
<dbReference type="InterPro" id="IPR045229">
    <property type="entry name" value="TPP_enz"/>
</dbReference>
<evidence type="ECO:0000313" key="5">
    <source>
        <dbReference type="EMBL" id="WCO67084.1"/>
    </source>
</evidence>
<gene>
    <name evidence="5" type="ORF">PO878_21585</name>
</gene>
<organism evidence="5 6">
    <name type="scientific">Iamia majanohamensis</name>
    <dbReference type="NCBI Taxonomy" id="467976"/>
    <lineage>
        <taxon>Bacteria</taxon>
        <taxon>Bacillati</taxon>
        <taxon>Actinomycetota</taxon>
        <taxon>Acidimicrobiia</taxon>
        <taxon>Acidimicrobiales</taxon>
        <taxon>Iamiaceae</taxon>
        <taxon>Iamia</taxon>
    </lineage>
</organism>
<dbReference type="Gene3D" id="3.40.50.970">
    <property type="match status" value="2"/>
</dbReference>
<dbReference type="GO" id="GO:0030976">
    <property type="term" value="F:thiamine pyrophosphate binding"/>
    <property type="evidence" value="ECO:0007669"/>
    <property type="project" value="InterPro"/>
</dbReference>
<dbReference type="NCBIfam" id="NF005760">
    <property type="entry name" value="PRK07586.1"/>
    <property type="match status" value="1"/>
</dbReference>
<feature type="domain" description="Thiamine pyrophosphate enzyme N-terminal TPP-binding" evidence="4">
    <location>
        <begin position="1"/>
        <end position="105"/>
    </location>
</feature>
<dbReference type="Proteomes" id="UP001216390">
    <property type="component" value="Chromosome"/>
</dbReference>
<dbReference type="InterPro" id="IPR011766">
    <property type="entry name" value="TPP_enzyme_TPP-bd"/>
</dbReference>
<dbReference type="Pfam" id="PF02775">
    <property type="entry name" value="TPP_enzyme_C"/>
    <property type="match status" value="1"/>
</dbReference>
<evidence type="ECO:0000313" key="6">
    <source>
        <dbReference type="Proteomes" id="UP001216390"/>
    </source>
</evidence>
<sequence length="518" mass="52447">MNGAHALIRTLVSCGVDVCFTNPGTSEMHFVAALDDVPEMRGVLGLFEGVVTGAADGYARVAGKPAATLLHLGPGLGNGWANLHNARRGHTPVVNVVGDHALPHKPLDAPLESDIEAIAGAVSGWVRTSGSSEDVAADAAEAVRAAMGPPGQVATLILPADVSWSEARGPAEPTAAPEVVAPDAGAVEALAEVLRGDEKAMVLVGGRVVGDEAGLVAATRVAEAAGATVMCETFPARMARGAGLPAMERLAYLAEFAQMQMDGVAHLVVVDTRAPVSFFAYPDKASVLTPDGCEVHELGGPGVDPVAALEALADALGAPAEVTRAEASRPAAPTGDLTAQTMAEALGHLLPEDAIVADEGNTGGLFVAGATAGCPRHDWLTLTGGSIGLGMPLATGAAVAAPDRKVVCLEADGSAMYTLQALWTQAREGLDVTTIILNNGSYAILNLELARVGAEDPGPTALSMLDISRPDLDFCALAQGMGVPAERATDAEGFTAALERALAVPGPALVEAVLPATL</sequence>
<dbReference type="GO" id="GO:0003984">
    <property type="term" value="F:acetolactate synthase activity"/>
    <property type="evidence" value="ECO:0007669"/>
    <property type="project" value="TreeGrafter"/>
</dbReference>
<evidence type="ECO:0000259" key="4">
    <source>
        <dbReference type="Pfam" id="PF02776"/>
    </source>
</evidence>
<dbReference type="RefSeq" id="WP_272736606.1">
    <property type="nucleotide sequence ID" value="NZ_CP116942.1"/>
</dbReference>
<evidence type="ECO:0000259" key="3">
    <source>
        <dbReference type="Pfam" id="PF02775"/>
    </source>
</evidence>
<keyword evidence="2" id="KW-0786">Thiamine pyrophosphate</keyword>
<dbReference type="SUPFAM" id="SSF52518">
    <property type="entry name" value="Thiamin diphosphate-binding fold (THDP-binding)"/>
    <property type="match status" value="2"/>
</dbReference>
<proteinExistence type="inferred from homology"/>
<accession>A0AAE9Y5Q8</accession>
<evidence type="ECO:0000256" key="2">
    <source>
        <dbReference type="ARBA" id="ARBA00023052"/>
    </source>
</evidence>